<dbReference type="Pfam" id="PF01739">
    <property type="entry name" value="CheR"/>
    <property type="match status" value="1"/>
</dbReference>
<feature type="domain" description="CheR-type methyltransferase" evidence="1">
    <location>
        <begin position="1"/>
        <end position="252"/>
    </location>
</feature>
<dbReference type="Proteomes" id="UP000693672">
    <property type="component" value="Unassembled WGS sequence"/>
</dbReference>
<dbReference type="InterPro" id="IPR000780">
    <property type="entry name" value="CheR_MeTrfase"/>
</dbReference>
<evidence type="ECO:0000259" key="1">
    <source>
        <dbReference type="PROSITE" id="PS50123"/>
    </source>
</evidence>
<dbReference type="AlphaFoldDB" id="A0A916NK78"/>
<dbReference type="RefSeq" id="WP_218093699.1">
    <property type="nucleotide sequence ID" value="NZ_CAJVAS010000019.1"/>
</dbReference>
<dbReference type="InterPro" id="IPR022641">
    <property type="entry name" value="CheR_N"/>
</dbReference>
<dbReference type="PROSITE" id="PS50123">
    <property type="entry name" value="CHER"/>
    <property type="match status" value="1"/>
</dbReference>
<evidence type="ECO:0000313" key="3">
    <source>
        <dbReference type="Proteomes" id="UP000693672"/>
    </source>
</evidence>
<name>A0A916NK78_9BACL</name>
<gene>
    <name evidence="2" type="primary">cheR_2</name>
    <name evidence="2" type="ORF">PAESOLCIP111_03963</name>
</gene>
<dbReference type="InterPro" id="IPR050903">
    <property type="entry name" value="Bact_Chemotaxis_MeTrfase"/>
</dbReference>
<dbReference type="EC" id="2.1.1.80" evidence="2"/>
<evidence type="ECO:0000313" key="2">
    <source>
        <dbReference type="EMBL" id="CAG7638643.1"/>
    </source>
</evidence>
<dbReference type="PANTHER" id="PTHR24422">
    <property type="entry name" value="CHEMOTAXIS PROTEIN METHYLTRANSFERASE"/>
    <property type="match status" value="1"/>
</dbReference>
<accession>A0A916NK78</accession>
<dbReference type="Pfam" id="PF03705">
    <property type="entry name" value="CheR_N"/>
    <property type="match status" value="1"/>
</dbReference>
<comment type="caution">
    <text evidence="2">The sequence shown here is derived from an EMBL/GenBank/DDBJ whole genome shotgun (WGS) entry which is preliminary data.</text>
</comment>
<dbReference type="GO" id="GO:0008983">
    <property type="term" value="F:protein-glutamate O-methyltransferase activity"/>
    <property type="evidence" value="ECO:0007669"/>
    <property type="project" value="UniProtKB-EC"/>
</dbReference>
<dbReference type="GO" id="GO:0032259">
    <property type="term" value="P:methylation"/>
    <property type="evidence" value="ECO:0007669"/>
    <property type="project" value="UniProtKB-KW"/>
</dbReference>
<dbReference type="InterPro" id="IPR022642">
    <property type="entry name" value="CheR_C"/>
</dbReference>
<reference evidence="2" key="1">
    <citation type="submission" date="2021-06" db="EMBL/GenBank/DDBJ databases">
        <authorList>
            <person name="Criscuolo A."/>
        </authorList>
    </citation>
    <scope>NUCLEOTIDE SEQUENCE</scope>
    <source>
        <strain evidence="2">CIP111600</strain>
    </source>
</reference>
<keyword evidence="3" id="KW-1185">Reference proteome</keyword>
<dbReference type="SMART" id="SM00138">
    <property type="entry name" value="MeTrc"/>
    <property type="match status" value="1"/>
</dbReference>
<protein>
    <submittedName>
        <fullName evidence="2">Chemotaxis protein methyltransferase</fullName>
        <ecNumber evidence="2">2.1.1.80</ecNumber>
    </submittedName>
</protein>
<proteinExistence type="predicted"/>
<keyword evidence="2" id="KW-0808">Transferase</keyword>
<organism evidence="2 3">
    <name type="scientific">Paenibacillus solanacearum</name>
    <dbReference type="NCBI Taxonomy" id="2048548"/>
    <lineage>
        <taxon>Bacteria</taxon>
        <taxon>Bacillati</taxon>
        <taxon>Bacillota</taxon>
        <taxon>Bacilli</taxon>
        <taxon>Bacillales</taxon>
        <taxon>Paenibacillaceae</taxon>
        <taxon>Paenibacillus</taxon>
    </lineage>
</organism>
<sequence length="276" mass="32011">MTSGDDLEAIEIELLLEGLYRVYGYDFRNYNRASIRRRVANRLRMDRISTVTLLLDKILHHRQEAEKLVKDFSINVTEMFRDPSFFRSFRKNAIPLLRDLPEIRIWHAGCSTGEEVVSLAILLAEEGLLAKARIYATDMNNDVLDKARKGAVPIAMMQQYTRNYLLAGGAKEFSSYYTTDCEFAYFSPQLQEQVMYFQHNLVTDYSFNEFHVILCRNVLIYFDPVLQNRVHQLFDESLDASGVLALGSKESLSFYEHADRYEAVDPAEKLYRKGKP</sequence>
<dbReference type="PANTHER" id="PTHR24422:SF8">
    <property type="entry name" value="CHEMOTAXIS PROTEIN"/>
    <property type="match status" value="1"/>
</dbReference>
<keyword evidence="2" id="KW-0489">Methyltransferase</keyword>
<dbReference type="EMBL" id="CAJVAS010000019">
    <property type="protein sequence ID" value="CAG7638643.1"/>
    <property type="molecule type" value="Genomic_DNA"/>
</dbReference>